<name>A0A931B3P4_9ACTN</name>
<evidence type="ECO:0000256" key="5">
    <source>
        <dbReference type="SAM" id="Phobius"/>
    </source>
</evidence>
<feature type="domain" description="Inositolphosphotransferase Aur1/Ipt1" evidence="6">
    <location>
        <begin position="130"/>
        <end position="189"/>
    </location>
</feature>
<dbReference type="Pfam" id="PF14378">
    <property type="entry name" value="PAP2_3"/>
    <property type="match status" value="2"/>
</dbReference>
<keyword evidence="4 5" id="KW-0472">Membrane</keyword>
<dbReference type="PANTHER" id="PTHR31310:SF7">
    <property type="entry name" value="PA-PHOSPHATASE RELATED-FAMILY PROTEIN DDB_G0268928"/>
    <property type="match status" value="1"/>
</dbReference>
<evidence type="ECO:0000259" key="6">
    <source>
        <dbReference type="Pfam" id="PF14378"/>
    </source>
</evidence>
<evidence type="ECO:0000256" key="1">
    <source>
        <dbReference type="ARBA" id="ARBA00004141"/>
    </source>
</evidence>
<dbReference type="InterPro" id="IPR026841">
    <property type="entry name" value="Aur1/Ipt1"/>
</dbReference>
<comment type="caution">
    <text evidence="7">The sequence shown here is derived from an EMBL/GenBank/DDBJ whole genome shotgun (WGS) entry which is preliminary data.</text>
</comment>
<feature type="transmembrane region" description="Helical" evidence="5">
    <location>
        <begin position="127"/>
        <end position="148"/>
    </location>
</feature>
<gene>
    <name evidence="7" type="ORF">I2501_21195</name>
</gene>
<organism evidence="7 8">
    <name type="scientific">Streptacidiphilus fuscans</name>
    <dbReference type="NCBI Taxonomy" id="2789292"/>
    <lineage>
        <taxon>Bacteria</taxon>
        <taxon>Bacillati</taxon>
        <taxon>Actinomycetota</taxon>
        <taxon>Actinomycetes</taxon>
        <taxon>Kitasatosporales</taxon>
        <taxon>Streptomycetaceae</taxon>
        <taxon>Streptacidiphilus</taxon>
    </lineage>
</organism>
<evidence type="ECO:0000313" key="8">
    <source>
        <dbReference type="Proteomes" id="UP000657385"/>
    </source>
</evidence>
<dbReference type="RefSeq" id="WP_196195705.1">
    <property type="nucleotide sequence ID" value="NZ_JADPRT010000008.1"/>
</dbReference>
<comment type="subcellular location">
    <subcellularLocation>
        <location evidence="1">Membrane</location>
        <topology evidence="1">Multi-pass membrane protein</topology>
    </subcellularLocation>
</comment>
<sequence>MSSTAATPGHRDVARNDAPGVRVRELLLVAVIYVAYIAYDSSRLLVRSGTGSAQRGATGLLDLGIPADFAYATLHYLATPAVLIWLWRRHHRAYRRARTWLGTTTVLALVGSACFRCLPVTPPRLPLAVSGLHVAWALWCGVMLVRFAQDRTVRTLGLLYPVIIALVVTGAGDHSLSDVLAGGTVVVVGGLLAGPVQRANARVLGRRRPTYLSPLSPR</sequence>
<dbReference type="Proteomes" id="UP000657385">
    <property type="component" value="Unassembled WGS sequence"/>
</dbReference>
<feature type="transmembrane region" description="Helical" evidence="5">
    <location>
        <begin position="99"/>
        <end position="121"/>
    </location>
</feature>
<feature type="transmembrane region" description="Helical" evidence="5">
    <location>
        <begin position="155"/>
        <end position="173"/>
    </location>
</feature>
<feature type="domain" description="Inositolphosphotransferase Aur1/Ipt1" evidence="6">
    <location>
        <begin position="63"/>
        <end position="125"/>
    </location>
</feature>
<evidence type="ECO:0000256" key="2">
    <source>
        <dbReference type="ARBA" id="ARBA00022692"/>
    </source>
</evidence>
<dbReference type="AlphaFoldDB" id="A0A931B3P4"/>
<feature type="transmembrane region" description="Helical" evidence="5">
    <location>
        <begin position="69"/>
        <end position="87"/>
    </location>
</feature>
<dbReference type="EMBL" id="JADPRT010000008">
    <property type="protein sequence ID" value="MBF9070544.1"/>
    <property type="molecule type" value="Genomic_DNA"/>
</dbReference>
<dbReference type="PANTHER" id="PTHR31310">
    <property type="match status" value="1"/>
</dbReference>
<dbReference type="GO" id="GO:0016020">
    <property type="term" value="C:membrane"/>
    <property type="evidence" value="ECO:0007669"/>
    <property type="project" value="UniProtKB-SubCell"/>
</dbReference>
<feature type="transmembrane region" description="Helical" evidence="5">
    <location>
        <begin position="21"/>
        <end position="39"/>
    </location>
</feature>
<evidence type="ECO:0000256" key="4">
    <source>
        <dbReference type="ARBA" id="ARBA00023136"/>
    </source>
</evidence>
<dbReference type="InterPro" id="IPR052185">
    <property type="entry name" value="IPC_Synthase-Related"/>
</dbReference>
<keyword evidence="2 5" id="KW-0812">Transmembrane</keyword>
<keyword evidence="3 5" id="KW-1133">Transmembrane helix</keyword>
<reference evidence="7" key="1">
    <citation type="submission" date="2020-11" db="EMBL/GenBank/DDBJ databases">
        <title>Isolation and identification of active actinomycetes.</title>
        <authorList>
            <person name="Yu B."/>
        </authorList>
    </citation>
    <scope>NUCLEOTIDE SEQUENCE</scope>
    <source>
        <strain evidence="7">NEAU-YB345</strain>
    </source>
</reference>
<keyword evidence="8" id="KW-1185">Reference proteome</keyword>
<protein>
    <submittedName>
        <fullName evidence="7">Phosphatase PAP2 family protein</fullName>
    </submittedName>
</protein>
<accession>A0A931B3P4</accession>
<evidence type="ECO:0000313" key="7">
    <source>
        <dbReference type="EMBL" id="MBF9070544.1"/>
    </source>
</evidence>
<evidence type="ECO:0000256" key="3">
    <source>
        <dbReference type="ARBA" id="ARBA00022989"/>
    </source>
</evidence>
<feature type="transmembrane region" description="Helical" evidence="5">
    <location>
        <begin position="179"/>
        <end position="196"/>
    </location>
</feature>
<proteinExistence type="predicted"/>